<dbReference type="Pfam" id="PF13660">
    <property type="entry name" value="DUF4147"/>
    <property type="match status" value="1"/>
</dbReference>
<dbReference type="AlphaFoldDB" id="A0A2Z5ZJD1"/>
<gene>
    <name evidence="8" type="ORF">Abor_002_082</name>
    <name evidence="7" type="ORF">AcetOrient_orf03222</name>
</gene>
<keyword evidence="4" id="KW-0067">ATP-binding</keyword>
<dbReference type="EMBL" id="AP018515">
    <property type="protein sequence ID" value="BBC80495.1"/>
    <property type="molecule type" value="Genomic_DNA"/>
</dbReference>
<dbReference type="GeneID" id="76203045"/>
<dbReference type="InterPro" id="IPR039760">
    <property type="entry name" value="MOFRL_protein"/>
</dbReference>
<dbReference type="FunFam" id="3.40.50.10180:FF:000001">
    <property type="entry name" value="Glycerate kinase"/>
    <property type="match status" value="1"/>
</dbReference>
<protein>
    <submittedName>
        <fullName evidence="8">Glycerate dehydrogenase</fullName>
    </submittedName>
    <submittedName>
        <fullName evidence="7">Hydroxypyruvate reductase</fullName>
    </submittedName>
</protein>
<sequence>MSATHQSLTALFAGTAPQAWSDQQVRAFLRHLFNEGVASAQPAQVLAQYLPVKPKGRCIVVGAGKASAAMAAALEAAWPDVPLEGVVVTRDGHAVPTQHITILEASHPVPDARSAQAGRALLKAVEGLGPDDLVVALISGGGSSLLALPVDGMTLEEKSQIGKDLLHSGATITEMNTVRRHLSAIKGGRLAQAAYPARVATFVMSDVPGDDPAVIASGPTVVSPTTAQDALRIVEKYDITLPESAYNFLKQHNKETETKEEKINPENSLHMIATPFMALQAIATCAAYYGVTPLILGDALEGESRSVGVALSGIAHSAKRHNVPVKGPAVLLSGGEATVTIRKGENAGRGGRNTEFLLSCAQTLQGEAGIWALAGDSDGIDGTEDAAGAIVTPDTLVRAKERTLSAEIFLKNHDSYSYFKEIGDLVITGPTLVNVNDLRILFVQQ</sequence>
<dbReference type="Proteomes" id="UP000270034">
    <property type="component" value="Chromosome"/>
</dbReference>
<evidence type="ECO:0000256" key="2">
    <source>
        <dbReference type="ARBA" id="ARBA00022741"/>
    </source>
</evidence>
<evidence type="ECO:0000256" key="3">
    <source>
        <dbReference type="ARBA" id="ARBA00022777"/>
    </source>
</evidence>
<reference evidence="8 9" key="1">
    <citation type="submission" date="2012-11" db="EMBL/GenBank/DDBJ databases">
        <title>Whole genome sequence of Acetobacter orientalis 21F-2.</title>
        <authorList>
            <person name="Azuma Y."/>
            <person name="Higashiura N."/>
            <person name="Hirakawa H."/>
            <person name="Matsushita K."/>
        </authorList>
    </citation>
    <scope>NUCLEOTIDE SEQUENCE [LARGE SCALE GENOMIC DNA]</scope>
    <source>
        <strain evidence="8 9">21F-2</strain>
    </source>
</reference>
<dbReference type="GO" id="GO:0005737">
    <property type="term" value="C:cytoplasm"/>
    <property type="evidence" value="ECO:0007669"/>
    <property type="project" value="TreeGrafter"/>
</dbReference>
<dbReference type="PANTHER" id="PTHR12227">
    <property type="entry name" value="GLYCERATE KINASE"/>
    <property type="match status" value="1"/>
</dbReference>
<reference evidence="7 10" key="2">
    <citation type="submission" date="2018-02" db="EMBL/GenBank/DDBJ databases">
        <title>Acetobacter orientalis genome.</title>
        <authorList>
            <person name="Nakashima N."/>
            <person name="Tamura T."/>
        </authorList>
    </citation>
    <scope>NUCLEOTIDE SEQUENCE [LARGE SCALE GENOMIC DNA]</scope>
    <source>
        <strain evidence="7 10">FAN1</strain>
    </source>
</reference>
<feature type="domain" description="MOFRL-associated" evidence="6">
    <location>
        <begin position="29"/>
        <end position="249"/>
    </location>
</feature>
<evidence type="ECO:0000256" key="1">
    <source>
        <dbReference type="ARBA" id="ARBA00022679"/>
    </source>
</evidence>
<accession>A0A0D6NHJ6</accession>
<dbReference type="SUPFAM" id="SSF82544">
    <property type="entry name" value="GckA/TtuD-like"/>
    <property type="match status" value="1"/>
</dbReference>
<evidence type="ECO:0000313" key="10">
    <source>
        <dbReference type="Proteomes" id="UP000270034"/>
    </source>
</evidence>
<dbReference type="STRING" id="1231341.Abor_002_082"/>
<dbReference type="EMBL" id="BAMX01000002">
    <property type="protein sequence ID" value="GAN64906.1"/>
    <property type="molecule type" value="Genomic_DNA"/>
</dbReference>
<accession>A0A2Z5ZJD1</accession>
<keyword evidence="9" id="KW-1185">Reference proteome</keyword>
<evidence type="ECO:0000256" key="4">
    <source>
        <dbReference type="ARBA" id="ARBA00022840"/>
    </source>
</evidence>
<evidence type="ECO:0000313" key="9">
    <source>
        <dbReference type="Proteomes" id="UP000032670"/>
    </source>
</evidence>
<dbReference type="InterPro" id="IPR038614">
    <property type="entry name" value="GK_N_sf"/>
</dbReference>
<name>A0A2Z5ZJD1_9PROT</name>
<keyword evidence="7" id="KW-0670">Pyruvate</keyword>
<keyword evidence="1" id="KW-0808">Transferase</keyword>
<organism evidence="7 10">
    <name type="scientific">Acetobacter orientalis</name>
    <dbReference type="NCBI Taxonomy" id="146474"/>
    <lineage>
        <taxon>Bacteria</taxon>
        <taxon>Pseudomonadati</taxon>
        <taxon>Pseudomonadota</taxon>
        <taxon>Alphaproteobacteria</taxon>
        <taxon>Acetobacterales</taxon>
        <taxon>Acetobacteraceae</taxon>
        <taxon>Acetobacter</taxon>
    </lineage>
</organism>
<keyword evidence="2" id="KW-0547">Nucleotide-binding</keyword>
<keyword evidence="3" id="KW-0418">Kinase</keyword>
<dbReference type="InterPro" id="IPR025286">
    <property type="entry name" value="MOFRL_assoc_dom"/>
</dbReference>
<feature type="domain" description="MOFRL" evidence="5">
    <location>
        <begin position="330"/>
        <end position="437"/>
    </location>
</feature>
<evidence type="ECO:0000259" key="5">
    <source>
        <dbReference type="Pfam" id="PF05161"/>
    </source>
</evidence>
<proteinExistence type="predicted"/>
<evidence type="ECO:0000313" key="8">
    <source>
        <dbReference type="EMBL" id="GAN64906.1"/>
    </source>
</evidence>
<dbReference type="GO" id="GO:0008887">
    <property type="term" value="F:glycerate kinase activity"/>
    <property type="evidence" value="ECO:0007669"/>
    <property type="project" value="InterPro"/>
</dbReference>
<dbReference type="PANTHER" id="PTHR12227:SF0">
    <property type="entry name" value="GLYCERATE KINASE"/>
    <property type="match status" value="1"/>
</dbReference>
<dbReference type="InterPro" id="IPR037035">
    <property type="entry name" value="GK-like_C_sf"/>
</dbReference>
<dbReference type="Proteomes" id="UP000032670">
    <property type="component" value="Unassembled WGS sequence"/>
</dbReference>
<evidence type="ECO:0000259" key="6">
    <source>
        <dbReference type="Pfam" id="PF13660"/>
    </source>
</evidence>
<dbReference type="Gene3D" id="3.40.1480.10">
    <property type="entry name" value="MOFRL domain"/>
    <property type="match status" value="1"/>
</dbReference>
<dbReference type="RefSeq" id="WP_048839960.1">
    <property type="nucleotide sequence ID" value="NZ_BAMX01000002.1"/>
</dbReference>
<dbReference type="Gene3D" id="3.40.50.10180">
    <property type="entry name" value="Glycerate kinase, MOFRL-like N-terminal domain"/>
    <property type="match status" value="1"/>
</dbReference>
<dbReference type="Pfam" id="PF05161">
    <property type="entry name" value="MOFRL"/>
    <property type="match status" value="1"/>
</dbReference>
<evidence type="ECO:0000313" key="7">
    <source>
        <dbReference type="EMBL" id="BBC80495.1"/>
    </source>
</evidence>
<dbReference type="KEGG" id="aot:AcetOri_orf03222"/>
<dbReference type="InterPro" id="IPR007835">
    <property type="entry name" value="MOFRL"/>
</dbReference>
<dbReference type="GO" id="GO:0005524">
    <property type="term" value="F:ATP binding"/>
    <property type="evidence" value="ECO:0007669"/>
    <property type="project" value="UniProtKB-KW"/>
</dbReference>